<evidence type="ECO:0000256" key="1">
    <source>
        <dbReference type="ARBA" id="ARBA00004141"/>
    </source>
</evidence>
<evidence type="ECO:0000256" key="4">
    <source>
        <dbReference type="ARBA" id="ARBA00022989"/>
    </source>
</evidence>
<gene>
    <name evidence="7" type="ORF">MNBD_GAMMA12-2943</name>
</gene>
<feature type="transmembrane region" description="Helical" evidence="6">
    <location>
        <begin position="94"/>
        <end position="119"/>
    </location>
</feature>
<feature type="transmembrane region" description="Helical" evidence="6">
    <location>
        <begin position="38"/>
        <end position="58"/>
    </location>
</feature>
<name>A0A3B0ZKN2_9ZZZZ</name>
<protein>
    <submittedName>
        <fullName evidence="7">Probable iron export permease protein FetB</fullName>
    </submittedName>
</protein>
<feature type="transmembrane region" description="Helical" evidence="6">
    <location>
        <begin position="226"/>
        <end position="247"/>
    </location>
</feature>
<keyword evidence="3 6" id="KW-0812">Transmembrane</keyword>
<organism evidence="7">
    <name type="scientific">hydrothermal vent metagenome</name>
    <dbReference type="NCBI Taxonomy" id="652676"/>
    <lineage>
        <taxon>unclassified sequences</taxon>
        <taxon>metagenomes</taxon>
        <taxon>ecological metagenomes</taxon>
    </lineage>
</organism>
<dbReference type="PANTHER" id="PTHR30028:SF0">
    <property type="entry name" value="PROTEIN ALUMINUM SENSITIVE 3"/>
    <property type="match status" value="1"/>
</dbReference>
<comment type="subcellular location">
    <subcellularLocation>
        <location evidence="1">Membrane</location>
        <topology evidence="1">Multi-pass membrane protein</topology>
    </subcellularLocation>
</comment>
<dbReference type="AlphaFoldDB" id="A0A3B0ZKN2"/>
<feature type="transmembrane region" description="Helical" evidence="6">
    <location>
        <begin position="192"/>
        <end position="214"/>
    </location>
</feature>
<accession>A0A3B0ZKN2</accession>
<dbReference type="EMBL" id="UOFL01000229">
    <property type="protein sequence ID" value="VAW81864.1"/>
    <property type="molecule type" value="Genomic_DNA"/>
</dbReference>
<evidence type="ECO:0000313" key="7">
    <source>
        <dbReference type="EMBL" id="VAW81864.1"/>
    </source>
</evidence>
<keyword evidence="5 6" id="KW-0472">Membrane</keyword>
<evidence type="ECO:0000256" key="5">
    <source>
        <dbReference type="ARBA" id="ARBA00023136"/>
    </source>
</evidence>
<proteinExistence type="inferred from homology"/>
<evidence type="ECO:0000256" key="6">
    <source>
        <dbReference type="SAM" id="Phobius"/>
    </source>
</evidence>
<feature type="transmembrane region" description="Helical" evidence="6">
    <location>
        <begin position="12"/>
        <end position="31"/>
    </location>
</feature>
<reference evidence="7" key="1">
    <citation type="submission" date="2018-06" db="EMBL/GenBank/DDBJ databases">
        <authorList>
            <person name="Zhirakovskaya E."/>
        </authorList>
    </citation>
    <scope>NUCLEOTIDE SEQUENCE</scope>
</reference>
<evidence type="ECO:0000256" key="2">
    <source>
        <dbReference type="ARBA" id="ARBA00005268"/>
    </source>
</evidence>
<dbReference type="InterPro" id="IPR005226">
    <property type="entry name" value="UPF0014_fam"/>
</dbReference>
<dbReference type="Pfam" id="PF03649">
    <property type="entry name" value="UPF0014"/>
    <property type="match status" value="1"/>
</dbReference>
<dbReference type="GO" id="GO:0005886">
    <property type="term" value="C:plasma membrane"/>
    <property type="evidence" value="ECO:0007669"/>
    <property type="project" value="TreeGrafter"/>
</dbReference>
<sequence length="270" mass="30067">MSPIYQLDAIDLSIAAVLVILLALLSFRLRLGISRQMLIAGARTVIQLLLIGMLLKVLFSSVNLLWITLIAFIMLSVAGYEVMQRQHHRFTGWWGFGMGSIAMFVSSFTITVLALKVIIHVDPWYSPQYSIPLLGMMLGNTMNGIAIGLDRLTRLMWSQRAMIENRLMLGEKSCDAVAGIRRECIRSGMIPIINAMAVAGVVSLPGMMTGQILSGTEPMIAVKYQILIMFLITAGTGFGTWIAIEFGSRHMFDDRQRLRLDRLKINETEG</sequence>
<feature type="transmembrane region" description="Helical" evidence="6">
    <location>
        <begin position="64"/>
        <end position="82"/>
    </location>
</feature>
<feature type="transmembrane region" description="Helical" evidence="6">
    <location>
        <begin position="131"/>
        <end position="152"/>
    </location>
</feature>
<keyword evidence="4 6" id="KW-1133">Transmembrane helix</keyword>
<dbReference type="PANTHER" id="PTHR30028">
    <property type="entry name" value="UPF0014 INNER MEMBRANE PROTEIN YBBM-RELATED"/>
    <property type="match status" value="1"/>
</dbReference>
<evidence type="ECO:0000256" key="3">
    <source>
        <dbReference type="ARBA" id="ARBA00022692"/>
    </source>
</evidence>
<comment type="similarity">
    <text evidence="2">Belongs to the UPF0014 family.</text>
</comment>